<dbReference type="Proteomes" id="UP001164929">
    <property type="component" value="Chromosome 17"/>
</dbReference>
<evidence type="ECO:0000313" key="3">
    <source>
        <dbReference type="Proteomes" id="UP001164929"/>
    </source>
</evidence>
<comment type="caution">
    <text evidence="2">The sequence shown here is derived from an EMBL/GenBank/DDBJ whole genome shotgun (WGS) entry which is preliminary data.</text>
</comment>
<evidence type="ECO:0000256" key="1">
    <source>
        <dbReference type="SAM" id="MobiDB-lite"/>
    </source>
</evidence>
<feature type="region of interest" description="Disordered" evidence="1">
    <location>
        <begin position="1"/>
        <end position="22"/>
    </location>
</feature>
<reference evidence="2" key="1">
    <citation type="journal article" date="2023" name="Mol. Ecol. Resour.">
        <title>Chromosome-level genome assembly of a triploid poplar Populus alba 'Berolinensis'.</title>
        <authorList>
            <person name="Chen S."/>
            <person name="Yu Y."/>
            <person name="Wang X."/>
            <person name="Wang S."/>
            <person name="Zhang T."/>
            <person name="Zhou Y."/>
            <person name="He R."/>
            <person name="Meng N."/>
            <person name="Wang Y."/>
            <person name="Liu W."/>
            <person name="Liu Z."/>
            <person name="Liu J."/>
            <person name="Guo Q."/>
            <person name="Huang H."/>
            <person name="Sederoff R.R."/>
            <person name="Wang G."/>
            <person name="Qu G."/>
            <person name="Chen S."/>
        </authorList>
    </citation>
    <scope>NUCLEOTIDE SEQUENCE</scope>
    <source>
        <strain evidence="2">SC-2020</strain>
    </source>
</reference>
<sequence length="160" mass="18297">MRTRNSIDTPRPSPPEDPSQGNYYTHWTDFHHLLKPANGLSGKATNSLGGDLETSGCSENLLLWEFWRVANLTVQGNNKRYKLLTTSLKWPQPRDPSTASLMLMQKIADLEELDMARVWNMEVAGVEKRREVPEVVEIDKLPSYSEKMVERAGEMADWSY</sequence>
<dbReference type="AlphaFoldDB" id="A0AAD6PT89"/>
<name>A0AAD6PT89_9ROSI</name>
<accession>A0AAD6PT89</accession>
<organism evidence="2 3">
    <name type="scientific">Populus alba x Populus x berolinensis</name>
    <dbReference type="NCBI Taxonomy" id="444605"/>
    <lineage>
        <taxon>Eukaryota</taxon>
        <taxon>Viridiplantae</taxon>
        <taxon>Streptophyta</taxon>
        <taxon>Embryophyta</taxon>
        <taxon>Tracheophyta</taxon>
        <taxon>Spermatophyta</taxon>
        <taxon>Magnoliopsida</taxon>
        <taxon>eudicotyledons</taxon>
        <taxon>Gunneridae</taxon>
        <taxon>Pentapetalae</taxon>
        <taxon>rosids</taxon>
        <taxon>fabids</taxon>
        <taxon>Malpighiales</taxon>
        <taxon>Salicaceae</taxon>
        <taxon>Saliceae</taxon>
        <taxon>Populus</taxon>
    </lineage>
</organism>
<gene>
    <name evidence="2" type="ORF">NC653_037711</name>
</gene>
<dbReference type="EMBL" id="JAQIZT010000017">
    <property type="protein sequence ID" value="KAJ6959454.1"/>
    <property type="molecule type" value="Genomic_DNA"/>
</dbReference>
<evidence type="ECO:0000313" key="2">
    <source>
        <dbReference type="EMBL" id="KAJ6959454.1"/>
    </source>
</evidence>
<proteinExistence type="predicted"/>
<protein>
    <submittedName>
        <fullName evidence="2">Uncharacterized protein</fullName>
    </submittedName>
</protein>
<keyword evidence="3" id="KW-1185">Reference proteome</keyword>